<feature type="transmembrane region" description="Helical" evidence="1">
    <location>
        <begin position="146"/>
        <end position="166"/>
    </location>
</feature>
<feature type="signal peptide" evidence="2">
    <location>
        <begin position="1"/>
        <end position="19"/>
    </location>
</feature>
<accession>A0A4R6Z6L7</accession>
<dbReference type="RefSeq" id="WP_133817127.1">
    <property type="nucleotide sequence ID" value="NZ_SNZH01000002.1"/>
</dbReference>
<organism evidence="3 4">
    <name type="scientific">Tahibacter aquaticus</name>
    <dbReference type="NCBI Taxonomy" id="520092"/>
    <lineage>
        <taxon>Bacteria</taxon>
        <taxon>Pseudomonadati</taxon>
        <taxon>Pseudomonadota</taxon>
        <taxon>Gammaproteobacteria</taxon>
        <taxon>Lysobacterales</taxon>
        <taxon>Rhodanobacteraceae</taxon>
        <taxon>Tahibacter</taxon>
    </lineage>
</organism>
<keyword evidence="1" id="KW-0812">Transmembrane</keyword>
<dbReference type="OrthoDB" id="9151724at2"/>
<dbReference type="Proteomes" id="UP000295293">
    <property type="component" value="Unassembled WGS sequence"/>
</dbReference>
<keyword evidence="4" id="KW-1185">Reference proteome</keyword>
<name>A0A4R6Z6L7_9GAMM</name>
<keyword evidence="1" id="KW-1133">Transmembrane helix</keyword>
<gene>
    <name evidence="3" type="ORF">DFR29_10256</name>
</gene>
<proteinExistence type="predicted"/>
<comment type="caution">
    <text evidence="3">The sequence shown here is derived from an EMBL/GenBank/DDBJ whole genome shotgun (WGS) entry which is preliminary data.</text>
</comment>
<dbReference type="EMBL" id="SNZH01000002">
    <property type="protein sequence ID" value="TDR47397.1"/>
    <property type="molecule type" value="Genomic_DNA"/>
</dbReference>
<dbReference type="PROSITE" id="PS51257">
    <property type="entry name" value="PROKAR_LIPOPROTEIN"/>
    <property type="match status" value="1"/>
</dbReference>
<evidence type="ECO:0000256" key="2">
    <source>
        <dbReference type="SAM" id="SignalP"/>
    </source>
</evidence>
<feature type="chain" id="PRO_5020473162" evidence="2">
    <location>
        <begin position="20"/>
        <end position="212"/>
    </location>
</feature>
<dbReference type="AlphaFoldDB" id="A0A4R6Z6L7"/>
<evidence type="ECO:0000256" key="1">
    <source>
        <dbReference type="SAM" id="Phobius"/>
    </source>
</evidence>
<protein>
    <submittedName>
        <fullName evidence="3">Uncharacterized protein</fullName>
    </submittedName>
</protein>
<evidence type="ECO:0000313" key="3">
    <source>
        <dbReference type="EMBL" id="TDR47397.1"/>
    </source>
</evidence>
<keyword evidence="1" id="KW-0472">Membrane</keyword>
<evidence type="ECO:0000313" key="4">
    <source>
        <dbReference type="Proteomes" id="UP000295293"/>
    </source>
</evidence>
<reference evidence="3 4" key="1">
    <citation type="submission" date="2019-03" db="EMBL/GenBank/DDBJ databases">
        <title>Genomic Encyclopedia of Type Strains, Phase IV (KMG-IV): sequencing the most valuable type-strain genomes for metagenomic binning, comparative biology and taxonomic classification.</title>
        <authorList>
            <person name="Goeker M."/>
        </authorList>
    </citation>
    <scope>NUCLEOTIDE SEQUENCE [LARGE SCALE GENOMIC DNA]</scope>
    <source>
        <strain evidence="3 4">DSM 21667</strain>
    </source>
</reference>
<sequence>MILRSVLLWLLLGTSAAMACGQPPAGPLQAGAADLSVVDPRLERVQRGEATVLATLVSLKNTSAACLEDVVIEVRYFGADKQLIDSATESFFDIVVPPGKTVAFRLDSVPLHPLSDYVAQEVSVISASPPRAAPAQRSGPGLIEHLLQWIPFLVFSTFLGFLLHWLRSKKSPQSQALELAAQQNILLQAQNTQLERIASALESHARSDKAET</sequence>
<keyword evidence="2" id="KW-0732">Signal</keyword>